<dbReference type="OrthoDB" id="9792792at2"/>
<organism evidence="6 7">
    <name type="scientific">Dellaglioa algida DSM 15638</name>
    <dbReference type="NCBI Taxonomy" id="1423719"/>
    <lineage>
        <taxon>Bacteria</taxon>
        <taxon>Bacillati</taxon>
        <taxon>Bacillota</taxon>
        <taxon>Bacilli</taxon>
        <taxon>Lactobacillales</taxon>
        <taxon>Lactobacillaceae</taxon>
        <taxon>Dellaglioa</taxon>
    </lineage>
</organism>
<comment type="similarity">
    <text evidence="1">Belongs to the GTP cyclohydrolase I type 2/NIF3 family.</text>
</comment>
<dbReference type="SUPFAM" id="SSF102705">
    <property type="entry name" value="NIF3 (NGG1p interacting factor 3)-like"/>
    <property type="match status" value="1"/>
</dbReference>
<feature type="binding site" evidence="5">
    <location>
        <position position="66"/>
    </location>
    <ligand>
        <name>a divalent metal cation</name>
        <dbReference type="ChEBI" id="CHEBI:60240"/>
        <label>1</label>
    </ligand>
</feature>
<dbReference type="GO" id="GO:0005737">
    <property type="term" value="C:cytoplasm"/>
    <property type="evidence" value="ECO:0007669"/>
    <property type="project" value="TreeGrafter"/>
</dbReference>
<evidence type="ECO:0000256" key="5">
    <source>
        <dbReference type="PIRSR" id="PIRSR602678-1"/>
    </source>
</evidence>
<dbReference type="EMBL" id="AZDI01000001">
    <property type="protein sequence ID" value="KRK46637.1"/>
    <property type="molecule type" value="Genomic_DNA"/>
</dbReference>
<dbReference type="RefSeq" id="WP_057973578.1">
    <property type="nucleotide sequence ID" value="NZ_AZDI01000001.1"/>
</dbReference>
<dbReference type="NCBIfam" id="TIGR00486">
    <property type="entry name" value="YbgI_SA1388"/>
    <property type="match status" value="1"/>
</dbReference>
<dbReference type="Gene3D" id="3.40.1390.30">
    <property type="entry name" value="NIF3 (NGG1p interacting factor 3)-like"/>
    <property type="match status" value="2"/>
</dbReference>
<dbReference type="STRING" id="1423719.FC66_GL000261"/>
<sequence>MTRISDLIQRFELFAPKNMAEMGDPVGLQLGNINNKVSKVMTTLDVRPEVVQEAIDKNVDFIFAHHPLMFRPAKNLDTTNPQNKMYADLLSHDITVYAAHTNLDNVVCGMNDWLADQLGLQKTIPLVHTTSMDYGMGRVGNLKNEMTVAEFSEYCKQQFNLSGLRVISTDLTQSVKRVAILGGDGGKFYPEAIKNQADVYVTGDVYYHTAHDMLAEGLSAVDPGHHIESICKPQLKRLFDEWTIDNDWQIETIESTINTDPFQFI</sequence>
<comment type="subunit">
    <text evidence="2">Homohexamer.</text>
</comment>
<dbReference type="FunFam" id="3.40.1390.30:FF:000001">
    <property type="entry name" value="GTP cyclohydrolase 1 type 2"/>
    <property type="match status" value="1"/>
</dbReference>
<feature type="binding site" evidence="5">
    <location>
        <position position="225"/>
    </location>
    <ligand>
        <name>a divalent metal cation</name>
        <dbReference type="ChEBI" id="CHEBI:60240"/>
        <label>1</label>
    </ligand>
</feature>
<dbReference type="PANTHER" id="PTHR13799">
    <property type="entry name" value="NGG1 INTERACTING FACTOR 3"/>
    <property type="match status" value="1"/>
</dbReference>
<dbReference type="InterPro" id="IPR036069">
    <property type="entry name" value="DUF34/NIF3_sf"/>
</dbReference>
<proteinExistence type="inferred from homology"/>
<name>A0A0R1HIZ7_9LACO</name>
<evidence type="ECO:0000256" key="2">
    <source>
        <dbReference type="ARBA" id="ARBA00011643"/>
    </source>
</evidence>
<keyword evidence="4 5" id="KW-0479">Metal-binding</keyword>
<dbReference type="PATRIC" id="fig|1423719.4.peg.263"/>
<reference evidence="6 7" key="1">
    <citation type="journal article" date="2015" name="Genome Announc.">
        <title>Expanding the biotechnology potential of lactobacilli through comparative genomics of 213 strains and associated genera.</title>
        <authorList>
            <person name="Sun Z."/>
            <person name="Harris H.M."/>
            <person name="McCann A."/>
            <person name="Guo C."/>
            <person name="Argimon S."/>
            <person name="Zhang W."/>
            <person name="Yang X."/>
            <person name="Jeffery I.B."/>
            <person name="Cooney J.C."/>
            <person name="Kagawa T.F."/>
            <person name="Liu W."/>
            <person name="Song Y."/>
            <person name="Salvetti E."/>
            <person name="Wrobel A."/>
            <person name="Rasinkangas P."/>
            <person name="Parkhill J."/>
            <person name="Rea M.C."/>
            <person name="O'Sullivan O."/>
            <person name="Ritari J."/>
            <person name="Douillard F.P."/>
            <person name="Paul Ross R."/>
            <person name="Yang R."/>
            <person name="Briner A.E."/>
            <person name="Felis G.E."/>
            <person name="de Vos W.M."/>
            <person name="Barrangou R."/>
            <person name="Klaenhammer T.R."/>
            <person name="Caufield P.W."/>
            <person name="Cui Y."/>
            <person name="Zhang H."/>
            <person name="O'Toole P.W."/>
        </authorList>
    </citation>
    <scope>NUCLEOTIDE SEQUENCE [LARGE SCALE GENOMIC DNA]</scope>
    <source>
        <strain evidence="6 7">DSM 15638</strain>
    </source>
</reference>
<evidence type="ECO:0000313" key="6">
    <source>
        <dbReference type="EMBL" id="KRK46637.1"/>
    </source>
</evidence>
<dbReference type="InterPro" id="IPR002678">
    <property type="entry name" value="DUF34/NIF3"/>
</dbReference>
<feature type="binding site" evidence="5">
    <location>
        <position position="65"/>
    </location>
    <ligand>
        <name>a divalent metal cation</name>
        <dbReference type="ChEBI" id="CHEBI:60240"/>
        <label>1</label>
    </ligand>
</feature>
<comment type="caution">
    <text evidence="6">The sequence shown here is derived from an EMBL/GenBank/DDBJ whole genome shotgun (WGS) entry which is preliminary data.</text>
</comment>
<gene>
    <name evidence="6" type="ORF">FC66_GL000261</name>
</gene>
<evidence type="ECO:0000256" key="4">
    <source>
        <dbReference type="ARBA" id="ARBA00022723"/>
    </source>
</evidence>
<dbReference type="Pfam" id="PF01784">
    <property type="entry name" value="DUF34_NIF3"/>
    <property type="match status" value="1"/>
</dbReference>
<dbReference type="PANTHER" id="PTHR13799:SF14">
    <property type="entry name" value="GTP CYCLOHYDROLASE 1 TYPE 2 HOMOLOG"/>
    <property type="match status" value="1"/>
</dbReference>
<keyword evidence="7" id="KW-1185">Reference proteome</keyword>
<feature type="binding site" evidence="5">
    <location>
        <position position="104"/>
    </location>
    <ligand>
        <name>a divalent metal cation</name>
        <dbReference type="ChEBI" id="CHEBI:60240"/>
        <label>1</label>
    </ligand>
</feature>
<evidence type="ECO:0000256" key="3">
    <source>
        <dbReference type="ARBA" id="ARBA00022112"/>
    </source>
</evidence>
<evidence type="ECO:0000256" key="1">
    <source>
        <dbReference type="ARBA" id="ARBA00006964"/>
    </source>
</evidence>
<accession>A0A0R1HIZ7</accession>
<dbReference type="AlphaFoldDB" id="A0A0R1HIZ7"/>
<feature type="binding site" evidence="5">
    <location>
        <position position="228"/>
    </location>
    <ligand>
        <name>a divalent metal cation</name>
        <dbReference type="ChEBI" id="CHEBI:60240"/>
        <label>1</label>
    </ligand>
</feature>
<dbReference type="Proteomes" id="UP000051450">
    <property type="component" value="Unassembled WGS sequence"/>
</dbReference>
<dbReference type="GO" id="GO:0046872">
    <property type="term" value="F:metal ion binding"/>
    <property type="evidence" value="ECO:0007669"/>
    <property type="project" value="UniProtKB-KW"/>
</dbReference>
<evidence type="ECO:0000313" key="7">
    <source>
        <dbReference type="Proteomes" id="UP000051450"/>
    </source>
</evidence>
<protein>
    <recommendedName>
        <fullName evidence="3">GTP cyclohydrolase 1 type 2 homolog</fullName>
    </recommendedName>
</protein>